<accession>A0A7N2MNI1</accession>
<organism evidence="3 4">
    <name type="scientific">Quercus lobata</name>
    <name type="common">Valley oak</name>
    <dbReference type="NCBI Taxonomy" id="97700"/>
    <lineage>
        <taxon>Eukaryota</taxon>
        <taxon>Viridiplantae</taxon>
        <taxon>Streptophyta</taxon>
        <taxon>Embryophyta</taxon>
        <taxon>Tracheophyta</taxon>
        <taxon>Spermatophyta</taxon>
        <taxon>Magnoliopsida</taxon>
        <taxon>eudicotyledons</taxon>
        <taxon>Gunneridae</taxon>
        <taxon>Pentapetalae</taxon>
        <taxon>rosids</taxon>
        <taxon>fabids</taxon>
        <taxon>Fagales</taxon>
        <taxon>Fagaceae</taxon>
        <taxon>Quercus</taxon>
    </lineage>
</organism>
<feature type="transmembrane region" description="Helical" evidence="2">
    <location>
        <begin position="36"/>
        <end position="55"/>
    </location>
</feature>
<protein>
    <submittedName>
        <fullName evidence="3">Uncharacterized protein</fullName>
    </submittedName>
</protein>
<keyword evidence="2" id="KW-1133">Transmembrane helix</keyword>
<proteinExistence type="predicted"/>
<dbReference type="PANTHER" id="PTHR33287:SF2">
    <property type="entry name" value="TRANSMEMBRANE PROTEIN"/>
    <property type="match status" value="1"/>
</dbReference>
<dbReference type="AlphaFoldDB" id="A0A7N2MNI1"/>
<evidence type="ECO:0000256" key="1">
    <source>
        <dbReference type="SAM" id="Coils"/>
    </source>
</evidence>
<reference evidence="3" key="2">
    <citation type="submission" date="2021-01" db="UniProtKB">
        <authorList>
            <consortium name="EnsemblPlants"/>
        </authorList>
    </citation>
    <scope>IDENTIFICATION</scope>
</reference>
<evidence type="ECO:0000256" key="2">
    <source>
        <dbReference type="SAM" id="Phobius"/>
    </source>
</evidence>
<dbReference type="EnsemblPlants" id="QL10p010801:mrna">
    <property type="protein sequence ID" value="QL10p010801:mrna:CDS:1"/>
    <property type="gene ID" value="QL10p010801"/>
</dbReference>
<dbReference type="EMBL" id="LRBV02000010">
    <property type="status" value="NOT_ANNOTATED_CDS"/>
    <property type="molecule type" value="Genomic_DNA"/>
</dbReference>
<reference evidence="3 4" key="1">
    <citation type="journal article" date="2016" name="G3 (Bethesda)">
        <title>First Draft Assembly and Annotation of the Genome of a California Endemic Oak Quercus lobata Nee (Fagaceae).</title>
        <authorList>
            <person name="Sork V.L."/>
            <person name="Fitz-Gibbon S.T."/>
            <person name="Puiu D."/>
            <person name="Crepeau M."/>
            <person name="Gugger P.F."/>
            <person name="Sherman R."/>
            <person name="Stevens K."/>
            <person name="Langley C.H."/>
            <person name="Pellegrini M."/>
            <person name="Salzberg S.L."/>
        </authorList>
    </citation>
    <scope>NUCLEOTIDE SEQUENCE [LARGE SCALE GENOMIC DNA]</scope>
    <source>
        <strain evidence="3 4">cv. SW786</strain>
    </source>
</reference>
<dbReference type="InParanoid" id="A0A7N2MNI1"/>
<evidence type="ECO:0000313" key="3">
    <source>
        <dbReference type="EnsemblPlants" id="QL10p010801:mrna:CDS:1"/>
    </source>
</evidence>
<feature type="transmembrane region" description="Helical" evidence="2">
    <location>
        <begin position="67"/>
        <end position="89"/>
    </location>
</feature>
<keyword evidence="4" id="KW-1185">Reference proteome</keyword>
<name>A0A7N2MNI1_QUELO</name>
<keyword evidence="2" id="KW-0812">Transmembrane</keyword>
<sequence length="168" mass="19704">MDTNSQELKRLVKQRKELSAAIEKQETHLNNLHSSAFGLANYYIVFQGVILTLISNGAKNLKPSDRWFLFTIYILAVLLSLFALIIYGIKYIDAIGFREFLFFRQNIVYDKIFAIDHRYEDEKDSRKPEGHKERELRRYIYLAVCMIPFIGFAGVVLFWLMEIPGRSK</sequence>
<evidence type="ECO:0000313" key="4">
    <source>
        <dbReference type="Proteomes" id="UP000594261"/>
    </source>
</evidence>
<feature type="transmembrane region" description="Helical" evidence="2">
    <location>
        <begin position="139"/>
        <end position="160"/>
    </location>
</feature>
<dbReference type="Gramene" id="QL10p010801:mrna">
    <property type="protein sequence ID" value="QL10p010801:mrna:CDS:1"/>
    <property type="gene ID" value="QL10p010801"/>
</dbReference>
<dbReference type="PANTHER" id="PTHR33287">
    <property type="entry name" value="OS03G0453550 PROTEIN"/>
    <property type="match status" value="1"/>
</dbReference>
<feature type="coiled-coil region" evidence="1">
    <location>
        <begin position="1"/>
        <end position="28"/>
    </location>
</feature>
<keyword evidence="2" id="KW-0472">Membrane</keyword>
<dbReference type="Proteomes" id="UP000594261">
    <property type="component" value="Chromosome 10"/>
</dbReference>
<keyword evidence="1" id="KW-0175">Coiled coil</keyword>